<feature type="transmembrane region" description="Helical" evidence="1">
    <location>
        <begin position="94"/>
        <end position="117"/>
    </location>
</feature>
<sequence>MKNIYTGVLAAFISSTIVAIALNVLSAGDLNVSTLIFLYTLLVYFLLGIPLSIFIERVRCKRRWWQSFSYYMFIGLVLSGIVLLTSSLEMREGLWVSAFIVGCVFVYVIVHHILSYVRKMGRKYKKEANDGAGIRTPRGRGTY</sequence>
<keyword evidence="1" id="KW-1133">Transmembrane helix</keyword>
<name>A0A845F7S8_9BACI</name>
<protein>
    <submittedName>
        <fullName evidence="2">Uncharacterized protein</fullName>
    </submittedName>
</protein>
<dbReference type="Proteomes" id="UP000450457">
    <property type="component" value="Unassembled WGS sequence"/>
</dbReference>
<evidence type="ECO:0000313" key="2">
    <source>
        <dbReference type="EMBL" id="MYL70362.1"/>
    </source>
</evidence>
<organism evidence="2 3">
    <name type="scientific">Halobacillus litoralis</name>
    <dbReference type="NCBI Taxonomy" id="45668"/>
    <lineage>
        <taxon>Bacteria</taxon>
        <taxon>Bacillati</taxon>
        <taxon>Bacillota</taxon>
        <taxon>Bacilli</taxon>
        <taxon>Bacillales</taxon>
        <taxon>Bacillaceae</taxon>
        <taxon>Halobacillus</taxon>
    </lineage>
</organism>
<proteinExistence type="predicted"/>
<evidence type="ECO:0000313" key="3">
    <source>
        <dbReference type="Proteomes" id="UP000450457"/>
    </source>
</evidence>
<comment type="caution">
    <text evidence="2">The sequence shown here is derived from an EMBL/GenBank/DDBJ whole genome shotgun (WGS) entry which is preliminary data.</text>
</comment>
<reference evidence="2 3" key="1">
    <citation type="submission" date="2019-11" db="EMBL/GenBank/DDBJ databases">
        <title>Genome sequences of 17 halophilic strains isolated from different environments.</title>
        <authorList>
            <person name="Furrow R.E."/>
        </authorList>
    </citation>
    <scope>NUCLEOTIDE SEQUENCE [LARGE SCALE GENOMIC DNA]</scope>
    <source>
        <strain evidence="2 3">SL-4</strain>
    </source>
</reference>
<dbReference type="EMBL" id="WMFA01000002">
    <property type="protein sequence ID" value="MYL70362.1"/>
    <property type="molecule type" value="Genomic_DNA"/>
</dbReference>
<dbReference type="RefSeq" id="WP_160912159.1">
    <property type="nucleotide sequence ID" value="NZ_WMFA01000002.1"/>
</dbReference>
<gene>
    <name evidence="2" type="ORF">GLW00_05860</name>
</gene>
<feature type="transmembrane region" description="Helical" evidence="1">
    <location>
        <begin position="36"/>
        <end position="56"/>
    </location>
</feature>
<dbReference type="GeneID" id="78006507"/>
<dbReference type="AlphaFoldDB" id="A0A845F7S8"/>
<evidence type="ECO:0000256" key="1">
    <source>
        <dbReference type="SAM" id="Phobius"/>
    </source>
</evidence>
<keyword evidence="1" id="KW-0812">Transmembrane</keyword>
<feature type="transmembrane region" description="Helical" evidence="1">
    <location>
        <begin position="68"/>
        <end position="88"/>
    </location>
</feature>
<keyword evidence="1" id="KW-0472">Membrane</keyword>
<dbReference type="OrthoDB" id="2974149at2"/>
<accession>A0A845F7S8</accession>